<dbReference type="AlphaFoldDB" id="A0A1G7F684"/>
<dbReference type="Proteomes" id="UP000436801">
    <property type="component" value="Unassembled WGS sequence"/>
</dbReference>
<evidence type="ECO:0008006" key="6">
    <source>
        <dbReference type="Google" id="ProtNLM"/>
    </source>
</evidence>
<proteinExistence type="predicted"/>
<protein>
    <recommendedName>
        <fullName evidence="6">Circumsporozoite protein</fullName>
    </recommendedName>
</protein>
<dbReference type="RefSeq" id="WP_149680872.1">
    <property type="nucleotide sequence ID" value="NZ_FNBI01000001.1"/>
</dbReference>
<evidence type="ECO:0000313" key="3">
    <source>
        <dbReference type="EMBL" id="SDE71427.1"/>
    </source>
</evidence>
<evidence type="ECO:0000256" key="1">
    <source>
        <dbReference type="SAM" id="SignalP"/>
    </source>
</evidence>
<organism evidence="3 4">
    <name type="scientific">Sphingomonas carotinifaciens</name>
    <dbReference type="NCBI Taxonomy" id="1166323"/>
    <lineage>
        <taxon>Bacteria</taxon>
        <taxon>Pseudomonadati</taxon>
        <taxon>Pseudomonadota</taxon>
        <taxon>Alphaproteobacteria</taxon>
        <taxon>Sphingomonadales</taxon>
        <taxon>Sphingomonadaceae</taxon>
        <taxon>Sphingomonas</taxon>
    </lineage>
</organism>
<evidence type="ECO:0000313" key="5">
    <source>
        <dbReference type="Proteomes" id="UP000436801"/>
    </source>
</evidence>
<name>A0A1G7F684_9SPHN</name>
<dbReference type="Proteomes" id="UP000323502">
    <property type="component" value="Unassembled WGS sequence"/>
</dbReference>
<reference evidence="2 5" key="2">
    <citation type="submission" date="2019-12" db="EMBL/GenBank/DDBJ databases">
        <authorList>
            <person name="Zheng J."/>
        </authorList>
    </citation>
    <scope>NUCLEOTIDE SEQUENCE [LARGE SCALE GENOMIC DNA]</scope>
    <source>
        <strain evidence="2 5">DSM 27347</strain>
    </source>
</reference>
<evidence type="ECO:0000313" key="2">
    <source>
        <dbReference type="EMBL" id="MWC45291.1"/>
    </source>
</evidence>
<feature type="chain" id="PRO_5036019071" description="Circumsporozoite protein" evidence="1">
    <location>
        <begin position="19"/>
        <end position="78"/>
    </location>
</feature>
<feature type="signal peptide" evidence="1">
    <location>
        <begin position="1"/>
        <end position="18"/>
    </location>
</feature>
<sequence>MKKAFTLATLAVATIGLAACGGSGSTQNSADTVALNADEGTVDENLTAIDNFDAGNLSAGEDNLSATAGGNTAIANGL</sequence>
<evidence type="ECO:0000313" key="4">
    <source>
        <dbReference type="Proteomes" id="UP000323502"/>
    </source>
</evidence>
<dbReference type="EMBL" id="WSUT01000005">
    <property type="protein sequence ID" value="MWC45291.1"/>
    <property type="molecule type" value="Genomic_DNA"/>
</dbReference>
<keyword evidence="1" id="KW-0732">Signal</keyword>
<keyword evidence="4" id="KW-1185">Reference proteome</keyword>
<gene>
    <name evidence="2" type="ORF">GQR91_16875</name>
    <name evidence="3" type="ORF">SAMN05216557_101255</name>
</gene>
<accession>A0A1G7F684</accession>
<dbReference type="EMBL" id="FNBI01000001">
    <property type="protein sequence ID" value="SDE71427.1"/>
    <property type="molecule type" value="Genomic_DNA"/>
</dbReference>
<reference evidence="3 4" key="1">
    <citation type="submission" date="2016-10" db="EMBL/GenBank/DDBJ databases">
        <authorList>
            <person name="Varghese N."/>
            <person name="Submissions S."/>
        </authorList>
    </citation>
    <scope>NUCLEOTIDE SEQUENCE [LARGE SCALE GENOMIC DNA]</scope>
    <source>
        <strain evidence="3 4">S7-754</strain>
    </source>
</reference>
<dbReference type="PROSITE" id="PS51257">
    <property type="entry name" value="PROKAR_LIPOPROTEIN"/>
    <property type="match status" value="1"/>
</dbReference>